<dbReference type="InterPro" id="IPR045598">
    <property type="entry name" value="DUF6457"/>
</dbReference>
<proteinExistence type="predicted"/>
<reference evidence="2 3" key="1">
    <citation type="submission" date="2019-04" db="EMBL/GenBank/DDBJ databases">
        <title>Streptomyces sp. nov. Bv016 isolated from bark of Buahinia variegata.</title>
        <authorList>
            <person name="Kanchanasin P."/>
            <person name="Tanasupawat S."/>
            <person name="Yuki M."/>
            <person name="Kudo T."/>
        </authorList>
    </citation>
    <scope>NUCLEOTIDE SEQUENCE [LARGE SCALE GENOMIC DNA]</scope>
    <source>
        <strain evidence="2 3">JCM 4765</strain>
    </source>
</reference>
<name>A0A4Z1DAI5_STRGP</name>
<dbReference type="Pfam" id="PF20058">
    <property type="entry name" value="DUF6457"/>
    <property type="match status" value="1"/>
</dbReference>
<keyword evidence="3" id="KW-1185">Reference proteome</keyword>
<organism evidence="2 3">
    <name type="scientific">Streptomyces griseoluteus</name>
    <dbReference type="NCBI Taxonomy" id="29306"/>
    <lineage>
        <taxon>Bacteria</taxon>
        <taxon>Bacillati</taxon>
        <taxon>Actinomycetota</taxon>
        <taxon>Actinomycetes</taxon>
        <taxon>Kitasatosporales</taxon>
        <taxon>Streptomycetaceae</taxon>
        <taxon>Streptomyces</taxon>
    </lineage>
</organism>
<comment type="caution">
    <text evidence="2">The sequence shown here is derived from an EMBL/GenBank/DDBJ whole genome shotgun (WGS) entry which is preliminary data.</text>
</comment>
<dbReference type="Proteomes" id="UP000298513">
    <property type="component" value="Unassembled WGS sequence"/>
</dbReference>
<dbReference type="EMBL" id="SRRU01000009">
    <property type="protein sequence ID" value="TGN78856.1"/>
    <property type="molecule type" value="Genomic_DNA"/>
</dbReference>
<feature type="domain" description="DUF6457" evidence="1">
    <location>
        <begin position="2"/>
        <end position="81"/>
    </location>
</feature>
<protein>
    <submittedName>
        <fullName evidence="2">Molybdopterin-guanine dinucleotide biosynthesis protein MobA</fullName>
    </submittedName>
</protein>
<gene>
    <name evidence="2" type="ORF">E5082_24175</name>
</gene>
<evidence type="ECO:0000313" key="2">
    <source>
        <dbReference type="EMBL" id="TGN78856.1"/>
    </source>
</evidence>
<accession>A0A4Z1DAI5</accession>
<evidence type="ECO:0000259" key="1">
    <source>
        <dbReference type="Pfam" id="PF20058"/>
    </source>
</evidence>
<dbReference type="AlphaFoldDB" id="A0A4Z1DAI5"/>
<evidence type="ECO:0000313" key="3">
    <source>
        <dbReference type="Proteomes" id="UP000298513"/>
    </source>
</evidence>
<sequence>MNRMHEWIAAAKAELGIDLDVDIAELLDMTKVVAHEVARPAAPLTSFLVGYAAALRAGGAGAVAEANRRVTGLAEQWAAERENGAAAL</sequence>